<evidence type="ECO:0000256" key="7">
    <source>
        <dbReference type="ARBA" id="ARBA00023002"/>
    </source>
</evidence>
<keyword evidence="6 11" id="KW-1133">Transmembrane helix</keyword>
<protein>
    <submittedName>
        <fullName evidence="13">Rieske [2Fe-2S] region</fullName>
    </submittedName>
</protein>
<evidence type="ECO:0000256" key="6">
    <source>
        <dbReference type="ARBA" id="ARBA00022989"/>
    </source>
</evidence>
<evidence type="ECO:0000256" key="5">
    <source>
        <dbReference type="ARBA" id="ARBA00022946"/>
    </source>
</evidence>
<dbReference type="GO" id="GO:0016020">
    <property type="term" value="C:membrane"/>
    <property type="evidence" value="ECO:0007669"/>
    <property type="project" value="UniProtKB-SubCell"/>
</dbReference>
<dbReference type="GO" id="GO:0010277">
    <property type="term" value="F:chlorophyllide a oxygenase activity"/>
    <property type="evidence" value="ECO:0007669"/>
    <property type="project" value="InterPro"/>
</dbReference>
<feature type="transmembrane region" description="Helical" evidence="11">
    <location>
        <begin position="427"/>
        <end position="450"/>
    </location>
</feature>
<dbReference type="GO" id="GO:0016705">
    <property type="term" value="F:oxidoreductase activity, acting on paired donors, with incorporation or reduction of molecular oxygen"/>
    <property type="evidence" value="ECO:0007669"/>
    <property type="project" value="UniProtKB-ARBA"/>
</dbReference>
<dbReference type="GO" id="GO:0005737">
    <property type="term" value="C:cytoplasm"/>
    <property type="evidence" value="ECO:0007669"/>
    <property type="project" value="TreeGrafter"/>
</dbReference>
<reference evidence="13" key="1">
    <citation type="submission" date="2004-02" db="EMBL/GenBank/DDBJ databases">
        <authorList>
            <consortium name="DOE Joint Genome Institute"/>
        </authorList>
    </citation>
    <scope>NUCLEOTIDE SEQUENCE [LARGE SCALE GENOMIC DNA]</scope>
    <source>
        <strain evidence="13">WH 8501</strain>
    </source>
</reference>
<dbReference type="SUPFAM" id="SSF50022">
    <property type="entry name" value="ISP domain"/>
    <property type="match status" value="1"/>
</dbReference>
<comment type="subcellular location">
    <subcellularLocation>
        <location evidence="1">Membrane</location>
    </subcellularLocation>
</comment>
<evidence type="ECO:0000256" key="8">
    <source>
        <dbReference type="ARBA" id="ARBA00023004"/>
    </source>
</evidence>
<organism evidence="13 14">
    <name type="scientific">Crocosphaera watsonii WH 8501</name>
    <dbReference type="NCBI Taxonomy" id="165597"/>
    <lineage>
        <taxon>Bacteria</taxon>
        <taxon>Bacillati</taxon>
        <taxon>Cyanobacteriota</taxon>
        <taxon>Cyanophyceae</taxon>
        <taxon>Oscillatoriophycideae</taxon>
        <taxon>Chroococcales</taxon>
        <taxon>Aphanothecaceae</taxon>
        <taxon>Crocosphaera</taxon>
    </lineage>
</organism>
<dbReference type="AlphaFoldDB" id="Q4BWE7"/>
<keyword evidence="5" id="KW-0809">Transit peptide</keyword>
<dbReference type="OrthoDB" id="477744at2"/>
<dbReference type="PROSITE" id="PS51296">
    <property type="entry name" value="RIESKE"/>
    <property type="match status" value="1"/>
</dbReference>
<dbReference type="Pfam" id="PF00355">
    <property type="entry name" value="Rieske"/>
    <property type="match status" value="1"/>
</dbReference>
<evidence type="ECO:0000313" key="14">
    <source>
        <dbReference type="Proteomes" id="UP000003922"/>
    </source>
</evidence>
<keyword evidence="7" id="KW-0560">Oxidoreductase</keyword>
<keyword evidence="9" id="KW-0411">Iron-sulfur</keyword>
<dbReference type="RefSeq" id="WP_007307972.1">
    <property type="nucleotide sequence ID" value="NZ_AADV02000165.1"/>
</dbReference>
<sequence length="468" mass="53394">MVTINNNKTTITPEKTSIIGGSDPDYFDWQEVWYPVHYVEDLDKTRPTAFTLLEKNIVIWWEEKNNQWSVFEDQCPHRLAPLSEGRINESGCLECPYHGWAFSGQGNCEIIPQQHPTGKAEKSLRASVKTLPTQVRQGLLFVYAGKPENAEITPIPLVDVLEEDSDEWVCLNTFRDLPYDALTLMENVLDSSHIPYTHHKSVGNRANVSPVELEVIESGKWGFKGVWEEGPRKGTLGRQETNFVAPAMMYHDLTSKQFGRTLTVVYATPIGKGKCRLFARFPFKFSSKIPKFFIKLTPRWYSHIGQNGVLEDDQIFLHHQERYLEQKGGSSKFAKAFYLPTKADLFVFQLHIWISQYQAQLFPEQSLSPALSSETLLDRYHSHTKHCSSCRTALKNLQRLKIGVAIATSIIWSAIVSLLLIFDHPPIWSMILLTITVPLGVISWFALGGLEKRFYQGREIPPRNLPNS</sequence>
<keyword evidence="4" id="KW-0479">Metal-binding</keyword>
<dbReference type="InterPro" id="IPR013626">
    <property type="entry name" value="PaO"/>
</dbReference>
<reference evidence="13" key="3">
    <citation type="submission" date="2016-12" db="EMBL/GenBank/DDBJ databases">
        <title>Annotation of the draft genome assembly of Crocosphaera watsonii WH 8501.</title>
        <authorList>
            <consortium name="US DOE Joint Genome Institute (JGI-ORNL)"/>
            <person name="Larimer F."/>
            <person name="Land M."/>
        </authorList>
    </citation>
    <scope>NUCLEOTIDE SEQUENCE</scope>
    <source>
        <strain evidence="13">WH 8501</strain>
    </source>
</reference>
<evidence type="ECO:0000256" key="11">
    <source>
        <dbReference type="SAM" id="Phobius"/>
    </source>
</evidence>
<evidence type="ECO:0000256" key="9">
    <source>
        <dbReference type="ARBA" id="ARBA00023014"/>
    </source>
</evidence>
<dbReference type="InterPro" id="IPR036922">
    <property type="entry name" value="Rieske_2Fe-2S_sf"/>
</dbReference>
<dbReference type="Gene3D" id="3.90.380.10">
    <property type="entry name" value="Naphthalene 1,2-dioxygenase Alpha Subunit, Chain A, domain 1"/>
    <property type="match status" value="1"/>
</dbReference>
<dbReference type="Gene3D" id="2.102.10.10">
    <property type="entry name" value="Rieske [2Fe-2S] iron-sulphur domain"/>
    <property type="match status" value="1"/>
</dbReference>
<comment type="caution">
    <text evidence="13">The sequence shown here is derived from an EMBL/GenBank/DDBJ whole genome shotgun (WGS) entry which is preliminary data.</text>
</comment>
<dbReference type="EMBL" id="AADV02000165">
    <property type="protein sequence ID" value="EAM48228.1"/>
    <property type="molecule type" value="Genomic_DNA"/>
</dbReference>
<evidence type="ECO:0000256" key="10">
    <source>
        <dbReference type="ARBA" id="ARBA00023136"/>
    </source>
</evidence>
<accession>Q4BWE7</accession>
<name>Q4BWE7_CROWT</name>
<dbReference type="PANTHER" id="PTHR21266:SF32">
    <property type="entry name" value="CHOLESTEROL 7-DESATURASE NVD"/>
    <property type="match status" value="1"/>
</dbReference>
<keyword evidence="3" id="KW-0001">2Fe-2S</keyword>
<dbReference type="Proteomes" id="UP000003922">
    <property type="component" value="Unassembled WGS sequence"/>
</dbReference>
<dbReference type="InterPro" id="IPR017941">
    <property type="entry name" value="Rieske_2Fe-2S"/>
</dbReference>
<evidence type="ECO:0000256" key="2">
    <source>
        <dbReference type="ARBA" id="ARBA00022692"/>
    </source>
</evidence>
<dbReference type="KEGG" id="cwa:CwatDRAFT_1295"/>
<dbReference type="SUPFAM" id="SSF55961">
    <property type="entry name" value="Bet v1-like"/>
    <property type="match status" value="1"/>
</dbReference>
<feature type="domain" description="Rieske" evidence="12">
    <location>
        <begin position="33"/>
        <end position="142"/>
    </location>
</feature>
<keyword evidence="8" id="KW-0408">Iron</keyword>
<dbReference type="GO" id="GO:0046872">
    <property type="term" value="F:metal ion binding"/>
    <property type="evidence" value="ECO:0007669"/>
    <property type="project" value="UniProtKB-KW"/>
</dbReference>
<reference evidence="13" key="2">
    <citation type="submission" date="2005-06" db="EMBL/GenBank/DDBJ databases">
        <title>Sequencing of the draft genome and assembly of Crocosphaera watsonii WH 8501.</title>
        <authorList>
            <consortium name="US DOE Joint Genome Institute (JGI-PGF)"/>
            <person name="Copeland A."/>
            <person name="Lucas S."/>
            <person name="Lapidus A."/>
            <person name="Barry K."/>
            <person name="Detter C."/>
            <person name="Glavina T."/>
            <person name="Hammon N."/>
            <person name="Israni S."/>
            <person name="Pitluck S."/>
            <person name="Richardson P."/>
        </authorList>
    </citation>
    <scope>NUCLEOTIDE SEQUENCE [LARGE SCALE GENOMIC DNA]</scope>
    <source>
        <strain evidence="13">WH 8501</strain>
    </source>
</reference>
<gene>
    <name evidence="13" type="ORF">CwatDRAFT_1295</name>
</gene>
<dbReference type="GO" id="GO:0051537">
    <property type="term" value="F:2 iron, 2 sulfur cluster binding"/>
    <property type="evidence" value="ECO:0007669"/>
    <property type="project" value="UniProtKB-KW"/>
</dbReference>
<dbReference type="Pfam" id="PF08417">
    <property type="entry name" value="PaO"/>
    <property type="match status" value="1"/>
</dbReference>
<evidence type="ECO:0000313" key="13">
    <source>
        <dbReference type="EMBL" id="EAM48228.1"/>
    </source>
</evidence>
<dbReference type="InterPro" id="IPR050584">
    <property type="entry name" value="Cholesterol_7-desaturase"/>
</dbReference>
<keyword evidence="2 11" id="KW-0812">Transmembrane</keyword>
<keyword evidence="10 11" id="KW-0472">Membrane</keyword>
<evidence type="ECO:0000256" key="4">
    <source>
        <dbReference type="ARBA" id="ARBA00022723"/>
    </source>
</evidence>
<dbReference type="CDD" id="cd03480">
    <property type="entry name" value="Rieske_RO_Alpha_PaO"/>
    <property type="match status" value="1"/>
</dbReference>
<dbReference type="PANTHER" id="PTHR21266">
    <property type="entry name" value="IRON-SULFUR DOMAIN CONTAINING PROTEIN"/>
    <property type="match status" value="1"/>
</dbReference>
<evidence type="ECO:0000259" key="12">
    <source>
        <dbReference type="PROSITE" id="PS51296"/>
    </source>
</evidence>
<evidence type="ECO:0000256" key="1">
    <source>
        <dbReference type="ARBA" id="ARBA00004370"/>
    </source>
</evidence>
<evidence type="ECO:0000256" key="3">
    <source>
        <dbReference type="ARBA" id="ARBA00022714"/>
    </source>
</evidence>
<keyword evidence="14" id="KW-1185">Reference proteome</keyword>
<proteinExistence type="predicted"/>
<feature type="transmembrane region" description="Helical" evidence="11">
    <location>
        <begin position="402"/>
        <end position="421"/>
    </location>
</feature>